<sequence>MERTLFEIGRRETRPLVVSLAGAAVLSFVFELIAIPGLSLFTLMAIVLLIAAVTVYVGSSPASPVLTVGPHGIRFWSEPRVAWGDVQAFVLIDREVVEADGPGVEVQAVLTSVVVPADEALSVSDARVVAWINLPGALRDVDAAELERELHAYSPDLLLQDRRTHGARRELSQDVG</sequence>
<dbReference type="RefSeq" id="WP_350277433.1">
    <property type="nucleotide sequence ID" value="NZ_CP158165.1"/>
</dbReference>
<organism evidence="2">
    <name type="scientific">Kribbella sp. HUAS MG21</name>
    <dbReference type="NCBI Taxonomy" id="3160966"/>
    <lineage>
        <taxon>Bacteria</taxon>
        <taxon>Bacillati</taxon>
        <taxon>Actinomycetota</taxon>
        <taxon>Actinomycetes</taxon>
        <taxon>Propionibacteriales</taxon>
        <taxon>Kribbellaceae</taxon>
        <taxon>Kribbella</taxon>
    </lineage>
</organism>
<proteinExistence type="predicted"/>
<dbReference type="EMBL" id="CP158165">
    <property type="protein sequence ID" value="XBV24612.1"/>
    <property type="molecule type" value="Genomic_DNA"/>
</dbReference>
<feature type="transmembrane region" description="Helical" evidence="1">
    <location>
        <begin position="16"/>
        <end position="34"/>
    </location>
</feature>
<reference evidence="2" key="1">
    <citation type="submission" date="2024-06" db="EMBL/GenBank/DDBJ databases">
        <title>Kribbella sp. strain HUAS MG21 genome sequences.</title>
        <authorList>
            <person name="Mo P."/>
        </authorList>
    </citation>
    <scope>NUCLEOTIDE SEQUENCE</scope>
    <source>
        <strain evidence="2">HUAS MG21</strain>
    </source>
</reference>
<name>A0AAU7TCP3_9ACTN</name>
<dbReference type="AlphaFoldDB" id="A0AAU7TCP3"/>
<evidence type="ECO:0000313" key="2">
    <source>
        <dbReference type="EMBL" id="XBV24612.1"/>
    </source>
</evidence>
<feature type="transmembrane region" description="Helical" evidence="1">
    <location>
        <begin position="40"/>
        <end position="58"/>
    </location>
</feature>
<protein>
    <recommendedName>
        <fullName evidence="3">PH domain-containing protein</fullName>
    </recommendedName>
</protein>
<evidence type="ECO:0000256" key="1">
    <source>
        <dbReference type="SAM" id="Phobius"/>
    </source>
</evidence>
<gene>
    <name evidence="2" type="ORF">ABN611_39430</name>
</gene>
<keyword evidence="1" id="KW-1133">Transmembrane helix</keyword>
<keyword evidence="1" id="KW-0812">Transmembrane</keyword>
<evidence type="ECO:0008006" key="3">
    <source>
        <dbReference type="Google" id="ProtNLM"/>
    </source>
</evidence>
<accession>A0AAU7TCP3</accession>
<keyword evidence="1" id="KW-0472">Membrane</keyword>